<organism evidence="2 3">
    <name type="scientific">Salix dunnii</name>
    <dbReference type="NCBI Taxonomy" id="1413687"/>
    <lineage>
        <taxon>Eukaryota</taxon>
        <taxon>Viridiplantae</taxon>
        <taxon>Streptophyta</taxon>
        <taxon>Embryophyta</taxon>
        <taxon>Tracheophyta</taxon>
        <taxon>Spermatophyta</taxon>
        <taxon>Magnoliopsida</taxon>
        <taxon>eudicotyledons</taxon>
        <taxon>Gunneridae</taxon>
        <taxon>Pentapetalae</taxon>
        <taxon>rosids</taxon>
        <taxon>fabids</taxon>
        <taxon>Malpighiales</taxon>
        <taxon>Salicaceae</taxon>
        <taxon>Saliceae</taxon>
        <taxon>Salix</taxon>
    </lineage>
</organism>
<dbReference type="AlphaFoldDB" id="A0A835TKH7"/>
<protein>
    <submittedName>
        <fullName evidence="2">Uncharacterized protein</fullName>
    </submittedName>
</protein>
<evidence type="ECO:0000313" key="3">
    <source>
        <dbReference type="Proteomes" id="UP000657918"/>
    </source>
</evidence>
<dbReference type="Proteomes" id="UP000657918">
    <property type="component" value="Unassembled WGS sequence"/>
</dbReference>
<gene>
    <name evidence="2" type="ORF">SADUNF_Sadunf01G0141400</name>
</gene>
<sequence>MKTSLTMLGLLARLAPRSRLQAPDPGRQQSKWMSEQPHASIPVRTSKQLTAKASIVDNPYSTIICRPFVRPFQPSKSTFPATDSLPA</sequence>
<evidence type="ECO:0000256" key="1">
    <source>
        <dbReference type="SAM" id="MobiDB-lite"/>
    </source>
</evidence>
<keyword evidence="3" id="KW-1185">Reference proteome</keyword>
<dbReference type="EMBL" id="JADGMS010000001">
    <property type="protein sequence ID" value="KAF9689910.1"/>
    <property type="molecule type" value="Genomic_DNA"/>
</dbReference>
<reference evidence="2 3" key="1">
    <citation type="submission" date="2020-10" db="EMBL/GenBank/DDBJ databases">
        <title>Plant Genome Project.</title>
        <authorList>
            <person name="Zhang R.-G."/>
        </authorList>
    </citation>
    <scope>NUCLEOTIDE SEQUENCE [LARGE SCALE GENOMIC DNA]</scope>
    <source>
        <strain evidence="2">FAFU-HL-1</strain>
        <tissue evidence="2">Leaf</tissue>
    </source>
</reference>
<accession>A0A835TKH7</accession>
<comment type="caution">
    <text evidence="2">The sequence shown here is derived from an EMBL/GenBank/DDBJ whole genome shotgun (WGS) entry which is preliminary data.</text>
</comment>
<feature type="region of interest" description="Disordered" evidence="1">
    <location>
        <begin position="16"/>
        <end position="42"/>
    </location>
</feature>
<proteinExistence type="predicted"/>
<evidence type="ECO:0000313" key="2">
    <source>
        <dbReference type="EMBL" id="KAF9689910.1"/>
    </source>
</evidence>
<name>A0A835TKH7_9ROSI</name>